<name>A0A238C4E4_9BILA</name>
<organism evidence="2 3">
    <name type="scientific">Onchocerca flexuosa</name>
    <dbReference type="NCBI Taxonomy" id="387005"/>
    <lineage>
        <taxon>Eukaryota</taxon>
        <taxon>Metazoa</taxon>
        <taxon>Ecdysozoa</taxon>
        <taxon>Nematoda</taxon>
        <taxon>Chromadorea</taxon>
        <taxon>Rhabditida</taxon>
        <taxon>Spirurina</taxon>
        <taxon>Spiruromorpha</taxon>
        <taxon>Filarioidea</taxon>
        <taxon>Onchocercidae</taxon>
        <taxon>Onchocerca</taxon>
    </lineage>
</organism>
<protein>
    <submittedName>
        <fullName evidence="2">Uncharacterized protein</fullName>
    </submittedName>
</protein>
<feature type="region of interest" description="Disordered" evidence="1">
    <location>
        <begin position="135"/>
        <end position="174"/>
    </location>
</feature>
<evidence type="ECO:0000256" key="1">
    <source>
        <dbReference type="SAM" id="MobiDB-lite"/>
    </source>
</evidence>
<feature type="compositionally biased region" description="Basic and acidic residues" evidence="1">
    <location>
        <begin position="135"/>
        <end position="150"/>
    </location>
</feature>
<evidence type="ECO:0000313" key="3">
    <source>
        <dbReference type="Proteomes" id="UP000242913"/>
    </source>
</evidence>
<reference evidence="2 3" key="1">
    <citation type="submission" date="2015-12" db="EMBL/GenBank/DDBJ databases">
        <title>Draft genome of the nematode, Onchocerca flexuosa.</title>
        <authorList>
            <person name="Mitreva M."/>
        </authorList>
    </citation>
    <scope>NUCLEOTIDE SEQUENCE [LARGE SCALE GENOMIC DNA]</scope>
    <source>
        <strain evidence="2">Red Deer</strain>
    </source>
</reference>
<evidence type="ECO:0000313" key="2">
    <source>
        <dbReference type="EMBL" id="OZC12244.1"/>
    </source>
</evidence>
<dbReference type="EMBL" id="KZ269978">
    <property type="protein sequence ID" value="OZC12244.1"/>
    <property type="molecule type" value="Genomic_DNA"/>
</dbReference>
<dbReference type="Proteomes" id="UP000242913">
    <property type="component" value="Unassembled WGS sequence"/>
</dbReference>
<keyword evidence="3" id="KW-1185">Reference proteome</keyword>
<accession>A0A238C4E4</accession>
<sequence length="242" mass="28586">MIIRISPRYATADIMRLLINEYDFIDKHECKNNPSDKYYRPICYDIHLVSLSSHSYHFDLVSTTLTTTILKMAHIVIAFLTVHIDMHAQQVFYFKRTQICNSKISIAIKIENKSLKKENMVGTEKKNVTKTMRKHYYDEETKENKVEKDLFHRKKPSSKEEEGRKRRRTHAPSTNSSIEIAIDVNEIMKYMIISINEIILQDEKGNDNRKNITMKEICNDLIDNCVLSILIKFISQWFSRIY</sequence>
<gene>
    <name evidence="2" type="ORF">X798_00765</name>
</gene>
<proteinExistence type="predicted"/>
<dbReference type="AlphaFoldDB" id="A0A238C4E4"/>